<accession>A0ABX4IW39</accession>
<dbReference type="InterPro" id="IPR041657">
    <property type="entry name" value="HTH_17"/>
</dbReference>
<feature type="domain" description="Helix-turn-helix" evidence="1">
    <location>
        <begin position="3"/>
        <end position="55"/>
    </location>
</feature>
<dbReference type="Proteomes" id="UP000219972">
    <property type="component" value="Unassembled WGS sequence"/>
</dbReference>
<dbReference type="Pfam" id="PF12728">
    <property type="entry name" value="HTH_17"/>
    <property type="match status" value="1"/>
</dbReference>
<dbReference type="InterPro" id="IPR009061">
    <property type="entry name" value="DNA-bd_dom_put_sf"/>
</dbReference>
<keyword evidence="3" id="KW-1185">Reference proteome</keyword>
<name>A0ABX4IW39_9HYPH</name>
<evidence type="ECO:0000313" key="3">
    <source>
        <dbReference type="Proteomes" id="UP000219972"/>
    </source>
</evidence>
<evidence type="ECO:0000259" key="1">
    <source>
        <dbReference type="Pfam" id="PF12728"/>
    </source>
</evidence>
<proteinExistence type="predicted"/>
<gene>
    <name evidence="2" type="ORF">CO662_36755</name>
</gene>
<protein>
    <submittedName>
        <fullName evidence="2">Helix-turn-helix domain-containing protein</fullName>
    </submittedName>
</protein>
<reference evidence="2 3" key="1">
    <citation type="submission" date="2017-09" db="EMBL/GenBank/DDBJ databases">
        <title>Comparative genomics of rhizobia isolated from Phaseolus vulgaris in China.</title>
        <authorList>
            <person name="Tong W."/>
        </authorList>
    </citation>
    <scope>NUCLEOTIDE SEQUENCE [LARGE SCALE GENOMIC DNA]</scope>
    <source>
        <strain evidence="2 3">Y27</strain>
    </source>
</reference>
<sequence length="60" mass="7451">MAYLTAKQVQERYQICSMSLHRWLKNDEMKFPRPMVINRRRLFDETDIVEWERRRAKHAA</sequence>
<dbReference type="EMBL" id="NWSL01000068">
    <property type="protein sequence ID" value="PDS45755.1"/>
    <property type="molecule type" value="Genomic_DNA"/>
</dbReference>
<dbReference type="SUPFAM" id="SSF46955">
    <property type="entry name" value="Putative DNA-binding domain"/>
    <property type="match status" value="1"/>
</dbReference>
<organism evidence="2 3">
    <name type="scientific">Rhizobium anhuiense</name>
    <dbReference type="NCBI Taxonomy" id="1184720"/>
    <lineage>
        <taxon>Bacteria</taxon>
        <taxon>Pseudomonadati</taxon>
        <taxon>Pseudomonadota</taxon>
        <taxon>Alphaproteobacteria</taxon>
        <taxon>Hyphomicrobiales</taxon>
        <taxon>Rhizobiaceae</taxon>
        <taxon>Rhizobium/Agrobacterium group</taxon>
        <taxon>Rhizobium</taxon>
    </lineage>
</organism>
<comment type="caution">
    <text evidence="2">The sequence shown here is derived from an EMBL/GenBank/DDBJ whole genome shotgun (WGS) entry which is preliminary data.</text>
</comment>
<evidence type="ECO:0000313" key="2">
    <source>
        <dbReference type="EMBL" id="PDS45755.1"/>
    </source>
</evidence>